<comment type="caution">
    <text evidence="1">The sequence shown here is derived from an EMBL/GenBank/DDBJ whole genome shotgun (WGS) entry which is preliminary data.</text>
</comment>
<evidence type="ECO:0000313" key="1">
    <source>
        <dbReference type="EMBL" id="KAK2085188.1"/>
    </source>
</evidence>
<reference evidence="1 2" key="1">
    <citation type="submission" date="2023-05" db="EMBL/GenBank/DDBJ databases">
        <title>B98-5 Cell Line De Novo Hybrid Assembly: An Optical Mapping Approach.</title>
        <authorList>
            <person name="Kananen K."/>
            <person name="Auerbach J.A."/>
            <person name="Kautto E."/>
            <person name="Blachly J.S."/>
        </authorList>
    </citation>
    <scope>NUCLEOTIDE SEQUENCE [LARGE SCALE GENOMIC DNA]</scope>
    <source>
        <strain evidence="1">B95-8</strain>
        <tissue evidence="1">Cell line</tissue>
    </source>
</reference>
<feature type="non-terminal residue" evidence="1">
    <location>
        <position position="1"/>
    </location>
</feature>
<sequence>RNPATFSRSTRPHIDQVIIATTGQMSSIWGQVLPTHFLAVATQCGHTVFCYLNIM</sequence>
<protein>
    <submittedName>
        <fullName evidence="1">Uncharacterized protein</fullName>
    </submittedName>
</protein>
<keyword evidence="2" id="KW-1185">Reference proteome</keyword>
<accession>A0ABQ9TK89</accession>
<evidence type="ECO:0000313" key="2">
    <source>
        <dbReference type="Proteomes" id="UP001266305"/>
    </source>
</evidence>
<gene>
    <name evidence="1" type="ORF">P7K49_036488</name>
</gene>
<feature type="non-terminal residue" evidence="1">
    <location>
        <position position="55"/>
    </location>
</feature>
<proteinExistence type="predicted"/>
<name>A0ABQ9TK89_SAGOE</name>
<organism evidence="1 2">
    <name type="scientific">Saguinus oedipus</name>
    <name type="common">Cotton-top tamarin</name>
    <name type="synonym">Oedipomidas oedipus</name>
    <dbReference type="NCBI Taxonomy" id="9490"/>
    <lineage>
        <taxon>Eukaryota</taxon>
        <taxon>Metazoa</taxon>
        <taxon>Chordata</taxon>
        <taxon>Craniata</taxon>
        <taxon>Vertebrata</taxon>
        <taxon>Euteleostomi</taxon>
        <taxon>Mammalia</taxon>
        <taxon>Eutheria</taxon>
        <taxon>Euarchontoglires</taxon>
        <taxon>Primates</taxon>
        <taxon>Haplorrhini</taxon>
        <taxon>Platyrrhini</taxon>
        <taxon>Cebidae</taxon>
        <taxon>Callitrichinae</taxon>
        <taxon>Saguinus</taxon>
    </lineage>
</organism>
<dbReference type="Proteomes" id="UP001266305">
    <property type="component" value="Unassembled WGS sequence"/>
</dbReference>
<dbReference type="EMBL" id="JASSZA010000021">
    <property type="protein sequence ID" value="KAK2085188.1"/>
    <property type="molecule type" value="Genomic_DNA"/>
</dbReference>